<organism evidence="2 3">
    <name type="scientific">Fibroporia radiculosa</name>
    <dbReference type="NCBI Taxonomy" id="599839"/>
    <lineage>
        <taxon>Eukaryota</taxon>
        <taxon>Fungi</taxon>
        <taxon>Dikarya</taxon>
        <taxon>Basidiomycota</taxon>
        <taxon>Agaricomycotina</taxon>
        <taxon>Agaricomycetes</taxon>
        <taxon>Polyporales</taxon>
        <taxon>Fibroporiaceae</taxon>
        <taxon>Fibroporia</taxon>
    </lineage>
</organism>
<proteinExistence type="predicted"/>
<dbReference type="EMBL" id="HE797116">
    <property type="protein sequence ID" value="CCM03503.1"/>
    <property type="molecule type" value="Genomic_DNA"/>
</dbReference>
<gene>
    <name evidence="2" type="ORF">FIBRA_05637</name>
</gene>
<dbReference type="Proteomes" id="UP000006352">
    <property type="component" value="Unassembled WGS sequence"/>
</dbReference>
<dbReference type="GeneID" id="24098414"/>
<dbReference type="STRING" id="599839.J4G9V0"/>
<dbReference type="Gene3D" id="3.80.10.10">
    <property type="entry name" value="Ribonuclease Inhibitor"/>
    <property type="match status" value="1"/>
</dbReference>
<evidence type="ECO:0008006" key="4">
    <source>
        <dbReference type="Google" id="ProtNLM"/>
    </source>
</evidence>
<reference evidence="2 3" key="1">
    <citation type="journal article" date="2012" name="Appl. Environ. Microbiol.">
        <title>Short-read sequencing for genomic analysis of the brown rot fungus Fibroporia radiculosa.</title>
        <authorList>
            <person name="Tang J.D."/>
            <person name="Perkins A.D."/>
            <person name="Sonstegard T.S."/>
            <person name="Schroeder S.G."/>
            <person name="Burgess S.C."/>
            <person name="Diehl S.V."/>
        </authorList>
    </citation>
    <scope>NUCLEOTIDE SEQUENCE [LARGE SCALE GENOMIC DNA]</scope>
    <source>
        <strain evidence="2 3">TFFH 294</strain>
    </source>
</reference>
<name>J4G9V0_9APHY</name>
<dbReference type="AlphaFoldDB" id="J4G9V0"/>
<feature type="compositionally biased region" description="Basic and acidic residues" evidence="1">
    <location>
        <begin position="60"/>
        <end position="78"/>
    </location>
</feature>
<keyword evidence="3" id="KW-1185">Reference proteome</keyword>
<dbReference type="InterPro" id="IPR032675">
    <property type="entry name" value="LRR_dom_sf"/>
</dbReference>
<evidence type="ECO:0000313" key="3">
    <source>
        <dbReference type="Proteomes" id="UP000006352"/>
    </source>
</evidence>
<evidence type="ECO:0000313" key="2">
    <source>
        <dbReference type="EMBL" id="CCM03503.1"/>
    </source>
</evidence>
<accession>J4G9V0</accession>
<evidence type="ECO:0000256" key="1">
    <source>
        <dbReference type="SAM" id="MobiDB-lite"/>
    </source>
</evidence>
<dbReference type="SUPFAM" id="SSF52047">
    <property type="entry name" value="RNI-like"/>
    <property type="match status" value="1"/>
</dbReference>
<dbReference type="RefSeq" id="XP_012182786.1">
    <property type="nucleotide sequence ID" value="XM_012327396.1"/>
</dbReference>
<dbReference type="InParanoid" id="J4G9V0"/>
<sequence length="523" mass="57983">MLPTACEVPRERTARASPSIICFRSTAPGTKQELPRFDSLPLFAAFALCQAPAIPADWAKPNRSERPTDPAGEPHDATGSRQLGFRLVPTLPRLLPTPLQASAQTLFDGTYPMCSSSLRSSPPSSDMLSAAILPVELVSLILEHAYYDRVHGKPDVDTLLACALVSTSWTWPSQRLLFHSVAVRATSIQGFMDAINPEHELGRRRGDVVRILEASVGKLSDRALSAPGFLAVLQRCPRLYALNVRLCALHEFDKDTLAQLRTIARSKRRTPLRALSLMQCGVQSPVLYQLLDVWPTIQFLRIGVELVCPPPEPGGFQLYELAIHRMPSPDILRWLLSGSADSLQIAEFRDIPGPQLTDLLTRHGPRLRSLRLMPFNMRATAVIRLCPNLEELVLFQLSTFLGLGALPQRLEHLSFRNYTWSSSPSLETVVATVGRLPRLRIVSCDPRAEHHQDFPALRGKCAQRGIELCADALPIWVVDDPIPVHRFPRRKSVSNFVLMNQCAEGAVRACAADGTMENEYQPG</sequence>
<protein>
    <recommendedName>
        <fullName evidence="4">F-box domain-containing protein</fullName>
    </recommendedName>
</protein>
<dbReference type="HOGENOM" id="CLU_039327_1_0_1"/>
<feature type="region of interest" description="Disordered" evidence="1">
    <location>
        <begin position="58"/>
        <end position="82"/>
    </location>
</feature>
<dbReference type="OrthoDB" id="270763at2759"/>